<feature type="transmembrane region" description="Helical" evidence="9">
    <location>
        <begin position="233"/>
        <end position="258"/>
    </location>
</feature>
<evidence type="ECO:0000256" key="8">
    <source>
        <dbReference type="PIRNR" id="PIRNR006351"/>
    </source>
</evidence>
<feature type="transmembrane region" description="Helical" evidence="9">
    <location>
        <begin position="189"/>
        <end position="212"/>
    </location>
</feature>
<dbReference type="Pfam" id="PF02378">
    <property type="entry name" value="PTS_EIIC"/>
    <property type="match status" value="1"/>
</dbReference>
<comment type="subcellular location">
    <subcellularLocation>
        <location evidence="1">Cell membrane</location>
        <topology evidence="1">Multi-pass membrane protein</topology>
    </subcellularLocation>
</comment>
<feature type="transmembrane region" description="Helical" evidence="9">
    <location>
        <begin position="379"/>
        <end position="400"/>
    </location>
</feature>
<feature type="transmembrane region" description="Helical" evidence="9">
    <location>
        <begin position="435"/>
        <end position="454"/>
    </location>
</feature>
<evidence type="ECO:0000259" key="10">
    <source>
        <dbReference type="PROSITE" id="PS51105"/>
    </source>
</evidence>
<feature type="domain" description="PTS EIIC type-3" evidence="10">
    <location>
        <begin position="4"/>
        <end position="473"/>
    </location>
</feature>
<feature type="transmembrane region" description="Helical" evidence="9">
    <location>
        <begin position="278"/>
        <end position="300"/>
    </location>
</feature>
<keyword evidence="3 8" id="KW-1003">Cell membrane</keyword>
<accession>A0A0R2H3Z8</accession>
<evidence type="ECO:0000256" key="7">
    <source>
        <dbReference type="ARBA" id="ARBA00023136"/>
    </source>
</evidence>
<feature type="transmembrane region" description="Helical" evidence="9">
    <location>
        <begin position="71"/>
        <end position="92"/>
    </location>
</feature>
<dbReference type="GO" id="GO:0009401">
    <property type="term" value="P:phosphoenolpyruvate-dependent sugar phosphotransferase system"/>
    <property type="evidence" value="ECO:0007669"/>
    <property type="project" value="InterPro"/>
</dbReference>
<dbReference type="EMBL" id="JQBL01000053">
    <property type="protein sequence ID" value="KRN47304.1"/>
    <property type="molecule type" value="Genomic_DNA"/>
</dbReference>
<dbReference type="NCBIfam" id="TIGR00410">
    <property type="entry name" value="lacE"/>
    <property type="match status" value="1"/>
</dbReference>
<keyword evidence="2 8" id="KW-0813">Transport</keyword>
<feature type="transmembrane region" description="Helical" evidence="9">
    <location>
        <begin position="348"/>
        <end position="367"/>
    </location>
</feature>
<dbReference type="InterPro" id="IPR004501">
    <property type="entry name" value="PTS_EIIC_3"/>
</dbReference>
<comment type="function">
    <text evidence="8">The phosphoenolpyruvate-dependent sugar phosphotransferase system (PTS), a major carbohydrate active -transport system, catalyzes the phosphorylation of incoming sugar substrates concomitant with their translocation across the cell membrane.</text>
</comment>
<keyword evidence="12" id="KW-1185">Reference proteome</keyword>
<dbReference type="Proteomes" id="UP000051841">
    <property type="component" value="Unassembled WGS sequence"/>
</dbReference>
<dbReference type="PANTHER" id="PTHR33989">
    <property type="match status" value="1"/>
</dbReference>
<name>A0A0R2H3Z8_9FIRM</name>
<dbReference type="GO" id="GO:0008982">
    <property type="term" value="F:protein-N(PI)-phosphohistidine-sugar phosphotransferase activity"/>
    <property type="evidence" value="ECO:0007669"/>
    <property type="project" value="UniProtKB-UniRule"/>
</dbReference>
<dbReference type="RefSeq" id="WP_031589850.1">
    <property type="nucleotide sequence ID" value="NZ_JNKN01000054.1"/>
</dbReference>
<evidence type="ECO:0000256" key="9">
    <source>
        <dbReference type="SAM" id="Phobius"/>
    </source>
</evidence>
<dbReference type="AlphaFoldDB" id="A0A0R2H3Z8"/>
<feature type="transmembrane region" description="Helical" evidence="9">
    <location>
        <begin position="406"/>
        <end position="423"/>
    </location>
</feature>
<evidence type="ECO:0000256" key="6">
    <source>
        <dbReference type="ARBA" id="ARBA00022989"/>
    </source>
</evidence>
<comment type="caution">
    <text evidence="11">The sequence shown here is derived from an EMBL/GenBank/DDBJ whole genome shotgun (WGS) entry which is preliminary data.</text>
</comment>
<dbReference type="PANTHER" id="PTHR33989:SF4">
    <property type="entry name" value="PTS SYSTEM N,N'-DIACETYLCHITOBIOSE-SPECIFIC EIIC COMPONENT"/>
    <property type="match status" value="1"/>
</dbReference>
<organism evidence="11 12">
    <name type="scientific">Kandleria vitulina DSM 20405</name>
    <dbReference type="NCBI Taxonomy" id="1410657"/>
    <lineage>
        <taxon>Bacteria</taxon>
        <taxon>Bacillati</taxon>
        <taxon>Bacillota</taxon>
        <taxon>Erysipelotrichia</taxon>
        <taxon>Erysipelotrichales</taxon>
        <taxon>Coprobacillaceae</taxon>
        <taxon>Kandleria</taxon>
    </lineage>
</organism>
<dbReference type="InterPro" id="IPR003352">
    <property type="entry name" value="PTS_EIIC"/>
</dbReference>
<keyword evidence="5 9" id="KW-0812">Transmembrane</keyword>
<dbReference type="PROSITE" id="PS51105">
    <property type="entry name" value="PTS_EIIC_TYPE_3"/>
    <property type="match status" value="1"/>
</dbReference>
<dbReference type="GO" id="GO:0005886">
    <property type="term" value="C:plasma membrane"/>
    <property type="evidence" value="ECO:0007669"/>
    <property type="project" value="UniProtKB-SubCell"/>
</dbReference>
<evidence type="ECO:0000256" key="3">
    <source>
        <dbReference type="ARBA" id="ARBA00022475"/>
    </source>
</evidence>
<gene>
    <name evidence="11" type="ORF">IV49_GL001712</name>
</gene>
<evidence type="ECO:0000313" key="12">
    <source>
        <dbReference type="Proteomes" id="UP000051841"/>
    </source>
</evidence>
<feature type="transmembrane region" description="Helical" evidence="9">
    <location>
        <begin position="104"/>
        <end position="124"/>
    </location>
</feature>
<keyword evidence="6 9" id="KW-1133">Transmembrane helix</keyword>
<evidence type="ECO:0000256" key="5">
    <source>
        <dbReference type="ARBA" id="ARBA00022692"/>
    </source>
</evidence>
<feature type="transmembrane region" description="Helical" evidence="9">
    <location>
        <begin position="460"/>
        <end position="477"/>
    </location>
</feature>
<protein>
    <recommendedName>
        <fullName evidence="8">Permease IIC component</fullName>
    </recommendedName>
</protein>
<keyword evidence="7 8" id="KW-0472">Membrane</keyword>
<dbReference type="PATRIC" id="fig|1410657.5.peg.1765"/>
<proteinExistence type="predicted"/>
<evidence type="ECO:0000256" key="1">
    <source>
        <dbReference type="ARBA" id="ARBA00004651"/>
    </source>
</evidence>
<evidence type="ECO:0000256" key="4">
    <source>
        <dbReference type="ARBA" id="ARBA00022597"/>
    </source>
</evidence>
<dbReference type="InterPro" id="IPR004796">
    <property type="entry name" value="PTS_IIC_cello"/>
</dbReference>
<dbReference type="InterPro" id="IPR051088">
    <property type="entry name" value="PTS_Sugar-EIIC/EIIB"/>
</dbReference>
<evidence type="ECO:0000256" key="2">
    <source>
        <dbReference type="ARBA" id="ARBA00022448"/>
    </source>
</evidence>
<reference evidence="11 12" key="1">
    <citation type="journal article" date="2015" name="Genome Announc.">
        <title>Expanding the biotechnology potential of lactobacilli through comparative genomics of 213 strains and associated genera.</title>
        <authorList>
            <person name="Sun Z."/>
            <person name="Harris H.M."/>
            <person name="McCann A."/>
            <person name="Guo C."/>
            <person name="Argimon S."/>
            <person name="Zhang W."/>
            <person name="Yang X."/>
            <person name="Jeffery I.B."/>
            <person name="Cooney J.C."/>
            <person name="Kagawa T.F."/>
            <person name="Liu W."/>
            <person name="Song Y."/>
            <person name="Salvetti E."/>
            <person name="Wrobel A."/>
            <person name="Rasinkangas P."/>
            <person name="Parkhill J."/>
            <person name="Rea M.C."/>
            <person name="O'Sullivan O."/>
            <person name="Ritari J."/>
            <person name="Douillard F.P."/>
            <person name="Paul Ross R."/>
            <person name="Yang R."/>
            <person name="Briner A.E."/>
            <person name="Felis G.E."/>
            <person name="de Vos W.M."/>
            <person name="Barrangou R."/>
            <person name="Klaenhammer T.R."/>
            <person name="Caufield P.W."/>
            <person name="Cui Y."/>
            <person name="Zhang H."/>
            <person name="O'Toole P.W."/>
        </authorList>
    </citation>
    <scope>NUCLEOTIDE SEQUENCE [LARGE SCALE GENOMIC DNA]</scope>
    <source>
        <strain evidence="11 12">DSM 20405</strain>
    </source>
</reference>
<sequence>MDGFADVMGRAGAWAGQNKYLGAIKNAFQNYMPATISGAVGVLWTNVLVNDQTGLGKLWKPIMALSVLNPIFTALQYATISCITIGVTMLVASEIAEANGETGAYPAVLGFILWLMVTPTSFAAGDLSTTLTSTKGNTISIKLADLFNTAGVKGAIASAAKSLPAGDSIGSNQTITIDNFSYQGILSNYTAATGLFTGLIVAIVGMEIYNIFRKNDHLKIKMPEQVPPGVAKAFEVLIPTCLASIVIGAIGLVCQLATGAEVNAFIYNMVQAPMQSIIGDNIVAVMFMYLVIMLFWCVGIHGNNMLAAVKEPIFRPLLYANTAVITAKPKASQSEIPYVMNLTMLQMFAEWGGSGVTLGLVAAIFVFGRREENRTIAGISLVPGLFNINETMTFGIPLVLNPILDIPFILAPIVCIFIGWILVKTGFCPKIVLEVPWTMPPVIFGYVATGAKIMGAVSQLLVFAVSFVIYLPFVLIYERQQNKQDAVD</sequence>
<evidence type="ECO:0000313" key="11">
    <source>
        <dbReference type="EMBL" id="KRN47304.1"/>
    </source>
</evidence>
<keyword evidence="4 8" id="KW-0762">Sugar transport</keyword>
<dbReference type="PIRSF" id="PIRSF006351">
    <property type="entry name" value="PTS_EIIC-Cellobiose"/>
    <property type="match status" value="1"/>
</dbReference>